<dbReference type="AlphaFoldDB" id="A0A151TN12"/>
<evidence type="ECO:0000313" key="2">
    <source>
        <dbReference type="Proteomes" id="UP000075243"/>
    </source>
</evidence>
<organism evidence="1 2">
    <name type="scientific">Cajanus cajan</name>
    <name type="common">Pigeon pea</name>
    <name type="synonym">Cajanus indicus</name>
    <dbReference type="NCBI Taxonomy" id="3821"/>
    <lineage>
        <taxon>Eukaryota</taxon>
        <taxon>Viridiplantae</taxon>
        <taxon>Streptophyta</taxon>
        <taxon>Embryophyta</taxon>
        <taxon>Tracheophyta</taxon>
        <taxon>Spermatophyta</taxon>
        <taxon>Magnoliopsida</taxon>
        <taxon>eudicotyledons</taxon>
        <taxon>Gunneridae</taxon>
        <taxon>Pentapetalae</taxon>
        <taxon>rosids</taxon>
        <taxon>fabids</taxon>
        <taxon>Fabales</taxon>
        <taxon>Fabaceae</taxon>
        <taxon>Papilionoideae</taxon>
        <taxon>50 kb inversion clade</taxon>
        <taxon>NPAAA clade</taxon>
        <taxon>indigoferoid/millettioid clade</taxon>
        <taxon>Phaseoleae</taxon>
        <taxon>Cajanus</taxon>
    </lineage>
</organism>
<protein>
    <submittedName>
        <fullName evidence="1">Uncharacterized protein</fullName>
    </submittedName>
</protein>
<dbReference type="Proteomes" id="UP000075243">
    <property type="component" value="Chromosome 4"/>
</dbReference>
<reference evidence="1 2" key="1">
    <citation type="journal article" date="2012" name="Nat. Biotechnol.">
        <title>Draft genome sequence of pigeonpea (Cajanus cajan), an orphan legume crop of resource-poor farmers.</title>
        <authorList>
            <person name="Varshney R.K."/>
            <person name="Chen W."/>
            <person name="Li Y."/>
            <person name="Bharti A.K."/>
            <person name="Saxena R.K."/>
            <person name="Schlueter J.A."/>
            <person name="Donoghue M.T."/>
            <person name="Azam S."/>
            <person name="Fan G."/>
            <person name="Whaley A.M."/>
            <person name="Farmer A.D."/>
            <person name="Sheridan J."/>
            <person name="Iwata A."/>
            <person name="Tuteja R."/>
            <person name="Penmetsa R.V."/>
            <person name="Wu W."/>
            <person name="Upadhyaya H.D."/>
            <person name="Yang S.P."/>
            <person name="Shah T."/>
            <person name="Saxena K.B."/>
            <person name="Michael T."/>
            <person name="McCombie W.R."/>
            <person name="Yang B."/>
            <person name="Zhang G."/>
            <person name="Yang H."/>
            <person name="Wang J."/>
            <person name="Spillane C."/>
            <person name="Cook D.R."/>
            <person name="May G.D."/>
            <person name="Xu X."/>
            <person name="Jackson S.A."/>
        </authorList>
    </citation>
    <scope>NUCLEOTIDE SEQUENCE [LARGE SCALE GENOMIC DNA]</scope>
    <source>
        <strain evidence="2">cv. Asha</strain>
    </source>
</reference>
<keyword evidence="2" id="KW-1185">Reference proteome</keyword>
<feature type="non-terminal residue" evidence="1">
    <location>
        <position position="1"/>
    </location>
</feature>
<proteinExistence type="predicted"/>
<name>A0A151TN12_CAJCA</name>
<accession>A0A151TN12</accession>
<evidence type="ECO:0000313" key="1">
    <source>
        <dbReference type="EMBL" id="KYP68410.1"/>
    </source>
</evidence>
<dbReference type="EMBL" id="CM003606">
    <property type="protein sequence ID" value="KYP68410.1"/>
    <property type="molecule type" value="Genomic_DNA"/>
</dbReference>
<dbReference type="Gramene" id="C.cajan_21401.t">
    <property type="protein sequence ID" value="C.cajan_21401.t"/>
    <property type="gene ID" value="C.cajan_21401"/>
</dbReference>
<gene>
    <name evidence="1" type="ORF">KK1_022034</name>
</gene>
<sequence length="92" mass="10419">KRNLKVYLLGKRRITASSRSNGLLSFDLNPSQAAMNSFLILLVASCSKAPPRAPSKLSTYNTNFSQKPRFQDIIESDKLIKHTNHFKPHHLL</sequence>